<dbReference type="EC" id="3.5.2.2" evidence="7"/>
<organism evidence="7 8">
    <name type="scientific">Eiseniibacteriota bacterium</name>
    <dbReference type="NCBI Taxonomy" id="2212470"/>
    <lineage>
        <taxon>Bacteria</taxon>
        <taxon>Candidatus Eiseniibacteriota</taxon>
    </lineage>
</organism>
<dbReference type="EMBL" id="JABFRW010000103">
    <property type="protein sequence ID" value="NOT34257.1"/>
    <property type="molecule type" value="Genomic_DNA"/>
</dbReference>
<dbReference type="SUPFAM" id="SSF51556">
    <property type="entry name" value="Metallo-dependent hydrolases"/>
    <property type="match status" value="1"/>
</dbReference>
<evidence type="ECO:0000256" key="2">
    <source>
        <dbReference type="ARBA" id="ARBA00008829"/>
    </source>
</evidence>
<dbReference type="PANTHER" id="PTHR11647">
    <property type="entry name" value="HYDRANTOINASE/DIHYDROPYRIMIDINASE FAMILY MEMBER"/>
    <property type="match status" value="1"/>
</dbReference>
<dbReference type="Pfam" id="PF01979">
    <property type="entry name" value="Amidohydro_1"/>
    <property type="match status" value="1"/>
</dbReference>
<dbReference type="SUPFAM" id="SSF51338">
    <property type="entry name" value="Composite domain of metallo-dependent hydrolases"/>
    <property type="match status" value="1"/>
</dbReference>
<feature type="modified residue" description="N6-carboxylysine" evidence="5">
    <location>
        <position position="150"/>
    </location>
</feature>
<dbReference type="GO" id="GO:0005829">
    <property type="term" value="C:cytosol"/>
    <property type="evidence" value="ECO:0007669"/>
    <property type="project" value="TreeGrafter"/>
</dbReference>
<gene>
    <name evidence="7" type="primary">hydA</name>
    <name evidence="7" type="ORF">HOP12_08830</name>
</gene>
<dbReference type="NCBIfam" id="TIGR02033">
    <property type="entry name" value="D-hydantoinase"/>
    <property type="match status" value="1"/>
</dbReference>
<dbReference type="PANTHER" id="PTHR11647:SF1">
    <property type="entry name" value="COLLAPSIN RESPONSE MEDIATOR PROTEIN"/>
    <property type="match status" value="1"/>
</dbReference>
<comment type="PTM">
    <text evidence="5">Carbamylation allows a single lysine to coordinate two divalent metal cations.</text>
</comment>
<dbReference type="AlphaFoldDB" id="A0A849SN59"/>
<protein>
    <submittedName>
        <fullName evidence="7">Dihydropyrimidinase</fullName>
        <ecNumber evidence="7">3.5.2.2</ecNumber>
    </submittedName>
</protein>
<dbReference type="GO" id="GO:0004157">
    <property type="term" value="F:dihydropyrimidinase activity"/>
    <property type="evidence" value="ECO:0007669"/>
    <property type="project" value="UniProtKB-EC"/>
</dbReference>
<comment type="cofactor">
    <cofactor evidence="1">
        <name>Zn(2+)</name>
        <dbReference type="ChEBI" id="CHEBI:29105"/>
    </cofactor>
</comment>
<evidence type="ECO:0000313" key="7">
    <source>
        <dbReference type="EMBL" id="NOT34257.1"/>
    </source>
</evidence>
<dbReference type="Proteomes" id="UP000580839">
    <property type="component" value="Unassembled WGS sequence"/>
</dbReference>
<dbReference type="GO" id="GO:0046872">
    <property type="term" value="F:metal ion binding"/>
    <property type="evidence" value="ECO:0007669"/>
    <property type="project" value="UniProtKB-KW"/>
</dbReference>
<comment type="similarity">
    <text evidence="2">Belongs to the metallo-dependent hydrolases superfamily. Hydantoinase/dihydropyrimidinase family.</text>
</comment>
<sequence>MGLLIKNGEVVNAGERFGADVRCDDGRISEMASRLEPRTGDTVIDALGKYVMPGFIDPHVHMELPFMGTVSADDFETGTASGVAGGTTCIIDFCIPAPGESMLAALATWQMRASKAVADYTFHMAITSWGPKSADEMRSVVQDHGITSFKVFMAYKGAIMVDDGALYDVMQHAAKLGAVVTVHAENGEAVWHLQRALLARGCTGPEFHPVSRPSSVEGEATERALMMARLHGATAYIVHMTCRESMQALERAKLRGQHCYGETCPQYLLLDDTVFDKPDFGGSAYVMSPPIRPPGQGHHEALWSGLTNRLLDSVGTDHCPFLHEQKKAGLEDFTKIPNGAAGIEDRLVMLHTYGVLGRHFDLCRMVELGSAAPARIFGLTSKGSVAVGKDADLVVFDPAAKGTRSARTHHSKADRSIFEGFETVGRIASTIVAGAVAFDGTKLMTTRGSGRLLTRKPTHFAHHPEVTL</sequence>
<evidence type="ECO:0000256" key="5">
    <source>
        <dbReference type="PIRSR" id="PIRSR611778-50"/>
    </source>
</evidence>
<dbReference type="InterPro" id="IPR011059">
    <property type="entry name" value="Metal-dep_hydrolase_composite"/>
</dbReference>
<dbReference type="InterPro" id="IPR006680">
    <property type="entry name" value="Amidohydro-rel"/>
</dbReference>
<dbReference type="InterPro" id="IPR032466">
    <property type="entry name" value="Metal_Hydrolase"/>
</dbReference>
<feature type="domain" description="Amidohydrolase-related" evidence="6">
    <location>
        <begin position="50"/>
        <end position="435"/>
    </location>
</feature>
<accession>A0A849SN59</accession>
<keyword evidence="3" id="KW-0479">Metal-binding</keyword>
<dbReference type="Gene3D" id="3.20.20.140">
    <property type="entry name" value="Metal-dependent hydrolases"/>
    <property type="match status" value="1"/>
</dbReference>
<dbReference type="FunFam" id="3.20.20.140:FF:000076">
    <property type="entry name" value="Dihydropyrimidinase like 2"/>
    <property type="match status" value="1"/>
</dbReference>
<dbReference type="Gene3D" id="2.30.40.10">
    <property type="entry name" value="Urease, subunit C, domain 1"/>
    <property type="match status" value="1"/>
</dbReference>
<keyword evidence="4 7" id="KW-0378">Hydrolase</keyword>
<evidence type="ECO:0000256" key="3">
    <source>
        <dbReference type="ARBA" id="ARBA00022723"/>
    </source>
</evidence>
<reference evidence="7 8" key="1">
    <citation type="submission" date="2020-04" db="EMBL/GenBank/DDBJ databases">
        <title>Metagenomic profiling of ammonia- and methane-oxidizing microorganisms in a Dutch drinking water treatment plant.</title>
        <authorList>
            <person name="Poghosyan L."/>
            <person name="Leucker S."/>
        </authorList>
    </citation>
    <scope>NUCLEOTIDE SEQUENCE [LARGE SCALE GENOMIC DNA]</scope>
    <source>
        <strain evidence="7">S-RSF-IL-03</strain>
    </source>
</reference>
<dbReference type="InterPro" id="IPR011778">
    <property type="entry name" value="Hydantoinase/dihydroPyrase"/>
</dbReference>
<proteinExistence type="inferred from homology"/>
<dbReference type="CDD" id="cd01314">
    <property type="entry name" value="D-HYD"/>
    <property type="match status" value="1"/>
</dbReference>
<evidence type="ECO:0000259" key="6">
    <source>
        <dbReference type="Pfam" id="PF01979"/>
    </source>
</evidence>
<comment type="caution">
    <text evidence="7">The sequence shown here is derived from an EMBL/GenBank/DDBJ whole genome shotgun (WGS) entry which is preliminary data.</text>
</comment>
<evidence type="ECO:0000256" key="4">
    <source>
        <dbReference type="ARBA" id="ARBA00022801"/>
    </source>
</evidence>
<evidence type="ECO:0000256" key="1">
    <source>
        <dbReference type="ARBA" id="ARBA00001947"/>
    </source>
</evidence>
<dbReference type="InterPro" id="IPR050378">
    <property type="entry name" value="Metallo-dep_Hydrolases_sf"/>
</dbReference>
<name>A0A849SN59_UNCEI</name>
<evidence type="ECO:0000313" key="8">
    <source>
        <dbReference type="Proteomes" id="UP000580839"/>
    </source>
</evidence>